<evidence type="ECO:0000313" key="1">
    <source>
        <dbReference type="EMBL" id="MPN36919.1"/>
    </source>
</evidence>
<accession>A0A645HFH9</accession>
<name>A0A645HFH9_9ZZZZ</name>
<dbReference type="EMBL" id="VSSQ01091331">
    <property type="protein sequence ID" value="MPN36919.1"/>
    <property type="molecule type" value="Genomic_DNA"/>
</dbReference>
<protein>
    <recommendedName>
        <fullName evidence="2">Type III pantothenate kinase</fullName>
    </recommendedName>
</protein>
<dbReference type="Gene3D" id="3.30.420.40">
    <property type="match status" value="1"/>
</dbReference>
<evidence type="ECO:0008006" key="2">
    <source>
        <dbReference type="Google" id="ProtNLM"/>
    </source>
</evidence>
<gene>
    <name evidence="1" type="ORF">SDC9_184431</name>
</gene>
<organism evidence="1">
    <name type="scientific">bioreactor metagenome</name>
    <dbReference type="NCBI Taxonomy" id="1076179"/>
    <lineage>
        <taxon>unclassified sequences</taxon>
        <taxon>metagenomes</taxon>
        <taxon>ecological metagenomes</taxon>
    </lineage>
</organism>
<proteinExistence type="predicted"/>
<sequence length="43" mass="4976">MGLQATKILTGGYSRFIKEKLPEFIYDPDLLTDGLAAIYHRYR</sequence>
<comment type="caution">
    <text evidence="1">The sequence shown here is derived from an EMBL/GenBank/DDBJ whole genome shotgun (WGS) entry which is preliminary data.</text>
</comment>
<reference evidence="1" key="1">
    <citation type="submission" date="2019-08" db="EMBL/GenBank/DDBJ databases">
        <authorList>
            <person name="Kucharzyk K."/>
            <person name="Murdoch R.W."/>
            <person name="Higgins S."/>
            <person name="Loffler F."/>
        </authorList>
    </citation>
    <scope>NUCLEOTIDE SEQUENCE</scope>
</reference>
<dbReference type="AlphaFoldDB" id="A0A645HFH9"/>